<reference evidence="9 10" key="1">
    <citation type="submission" date="2017-07" db="EMBL/GenBank/DDBJ databases">
        <title>Tetzosporium hominis gen.nov. sp.nov.</title>
        <authorList>
            <person name="Tetz G."/>
            <person name="Tetz V."/>
        </authorList>
    </citation>
    <scope>NUCLEOTIDE SEQUENCE [LARGE SCALE GENOMIC DNA]</scope>
    <source>
        <strain evidence="9 10">VT-49</strain>
    </source>
</reference>
<dbReference type="Gene3D" id="3.30.540.10">
    <property type="entry name" value="Fructose-1,6-Bisphosphatase, subunit A, domain 1"/>
    <property type="match status" value="1"/>
</dbReference>
<feature type="binding site" evidence="8">
    <location>
        <position position="68"/>
    </location>
    <ligand>
        <name>Mg(2+)</name>
        <dbReference type="ChEBI" id="CHEBI:18420"/>
        <label>1</label>
        <note>catalytic</note>
    </ligand>
</feature>
<dbReference type="Gene3D" id="3.40.190.80">
    <property type="match status" value="1"/>
</dbReference>
<protein>
    <recommendedName>
        <fullName evidence="4">inositol-phosphate phosphatase</fullName>
        <ecNumber evidence="4">3.1.3.25</ecNumber>
    </recommendedName>
</protein>
<comment type="cofactor">
    <cofactor evidence="2 8">
        <name>Mg(2+)</name>
        <dbReference type="ChEBI" id="CHEBI:18420"/>
    </cofactor>
</comment>
<evidence type="ECO:0000256" key="1">
    <source>
        <dbReference type="ARBA" id="ARBA00001033"/>
    </source>
</evidence>
<dbReference type="EC" id="3.1.3.25" evidence="4"/>
<dbReference type="InterPro" id="IPR020552">
    <property type="entry name" value="Inositol_monoPase_Li-sen"/>
</dbReference>
<evidence type="ECO:0000256" key="7">
    <source>
        <dbReference type="ARBA" id="ARBA00022842"/>
    </source>
</evidence>
<feature type="binding site" evidence="8">
    <location>
        <position position="88"/>
    </location>
    <ligand>
        <name>Mg(2+)</name>
        <dbReference type="ChEBI" id="CHEBI:18420"/>
        <label>1</label>
        <note>catalytic</note>
    </ligand>
</feature>
<feature type="binding site" evidence="8">
    <location>
        <position position="86"/>
    </location>
    <ligand>
        <name>Mg(2+)</name>
        <dbReference type="ChEBI" id="CHEBI:18420"/>
        <label>1</label>
        <note>catalytic</note>
    </ligand>
</feature>
<name>A0A264W6D6_9BACL</name>
<dbReference type="FunFam" id="3.30.540.10:FF:000003">
    <property type="entry name" value="Inositol-1-monophosphatase"/>
    <property type="match status" value="1"/>
</dbReference>
<dbReference type="CDD" id="cd01637">
    <property type="entry name" value="IMPase_like"/>
    <property type="match status" value="1"/>
</dbReference>
<comment type="caution">
    <text evidence="9">The sequence shown here is derived from an EMBL/GenBank/DDBJ whole genome shotgun (WGS) entry which is preliminary data.</text>
</comment>
<dbReference type="OrthoDB" id="9772456at2"/>
<feature type="binding site" evidence="8">
    <location>
        <position position="213"/>
    </location>
    <ligand>
        <name>Mg(2+)</name>
        <dbReference type="ChEBI" id="CHEBI:18420"/>
        <label>1</label>
        <note>catalytic</note>
    </ligand>
</feature>
<dbReference type="GO" id="GO:0008934">
    <property type="term" value="F:inositol monophosphate 1-phosphatase activity"/>
    <property type="evidence" value="ECO:0007669"/>
    <property type="project" value="TreeGrafter"/>
</dbReference>
<accession>A0A264W6D6</accession>
<dbReference type="InterPro" id="IPR000760">
    <property type="entry name" value="Inositol_monophosphatase-like"/>
</dbReference>
<proteinExistence type="predicted"/>
<evidence type="ECO:0000256" key="3">
    <source>
        <dbReference type="ARBA" id="ARBA00005152"/>
    </source>
</evidence>
<dbReference type="PROSITE" id="PS00629">
    <property type="entry name" value="IMP_1"/>
    <property type="match status" value="1"/>
</dbReference>
<dbReference type="UniPathway" id="UPA00823">
    <property type="reaction ID" value="UER00788"/>
</dbReference>
<evidence type="ECO:0000256" key="2">
    <source>
        <dbReference type="ARBA" id="ARBA00001946"/>
    </source>
</evidence>
<evidence type="ECO:0000313" key="10">
    <source>
        <dbReference type="Proteomes" id="UP000217065"/>
    </source>
</evidence>
<dbReference type="PRINTS" id="PR00378">
    <property type="entry name" value="LIIMPHPHTASE"/>
</dbReference>
<dbReference type="PRINTS" id="PR00377">
    <property type="entry name" value="IMPHPHTASES"/>
</dbReference>
<dbReference type="Proteomes" id="UP000217065">
    <property type="component" value="Unassembled WGS sequence"/>
</dbReference>
<dbReference type="InterPro" id="IPR020550">
    <property type="entry name" value="Inositol_monophosphatase_CS"/>
</dbReference>
<evidence type="ECO:0000256" key="8">
    <source>
        <dbReference type="PIRSR" id="PIRSR600760-2"/>
    </source>
</evidence>
<comment type="catalytic activity">
    <reaction evidence="1">
        <text>a myo-inositol phosphate + H2O = myo-inositol + phosphate</text>
        <dbReference type="Rhea" id="RHEA:24056"/>
        <dbReference type="ChEBI" id="CHEBI:15377"/>
        <dbReference type="ChEBI" id="CHEBI:17268"/>
        <dbReference type="ChEBI" id="CHEBI:43474"/>
        <dbReference type="ChEBI" id="CHEBI:84139"/>
        <dbReference type="EC" id="3.1.3.25"/>
    </reaction>
</comment>
<dbReference type="AlphaFoldDB" id="A0A264W6D6"/>
<keyword evidence="10" id="KW-1185">Reference proteome</keyword>
<feature type="binding site" evidence="8">
    <location>
        <position position="89"/>
    </location>
    <ligand>
        <name>Mg(2+)</name>
        <dbReference type="ChEBI" id="CHEBI:18420"/>
        <label>1</label>
        <note>catalytic</note>
    </ligand>
</feature>
<dbReference type="GO" id="GO:0007165">
    <property type="term" value="P:signal transduction"/>
    <property type="evidence" value="ECO:0007669"/>
    <property type="project" value="TreeGrafter"/>
</dbReference>
<evidence type="ECO:0000256" key="5">
    <source>
        <dbReference type="ARBA" id="ARBA00022723"/>
    </source>
</evidence>
<gene>
    <name evidence="9" type="ORF">CF394_01720</name>
</gene>
<dbReference type="GO" id="GO:0046872">
    <property type="term" value="F:metal ion binding"/>
    <property type="evidence" value="ECO:0007669"/>
    <property type="project" value="UniProtKB-KW"/>
</dbReference>
<keyword evidence="7 8" id="KW-0460">Magnesium</keyword>
<dbReference type="GO" id="GO:0046854">
    <property type="term" value="P:phosphatidylinositol phosphate biosynthetic process"/>
    <property type="evidence" value="ECO:0007669"/>
    <property type="project" value="InterPro"/>
</dbReference>
<keyword evidence="6" id="KW-0378">Hydrolase</keyword>
<evidence type="ECO:0000313" key="9">
    <source>
        <dbReference type="EMBL" id="OZS79164.1"/>
    </source>
</evidence>
<comment type="pathway">
    <text evidence="3">Polyol metabolism; myo-inositol biosynthesis; myo-inositol from D-glucose 6-phosphate: step 2/2.</text>
</comment>
<dbReference type="EMBL" id="NOKQ01000134">
    <property type="protein sequence ID" value="OZS79164.1"/>
    <property type="molecule type" value="Genomic_DNA"/>
</dbReference>
<evidence type="ECO:0000256" key="4">
    <source>
        <dbReference type="ARBA" id="ARBA00013106"/>
    </source>
</evidence>
<dbReference type="RefSeq" id="WP_094941543.1">
    <property type="nucleotide sequence ID" value="NZ_NOKQ01000134.1"/>
</dbReference>
<evidence type="ECO:0000256" key="6">
    <source>
        <dbReference type="ARBA" id="ARBA00022801"/>
    </source>
</evidence>
<dbReference type="Pfam" id="PF00459">
    <property type="entry name" value="Inositol_P"/>
    <property type="match status" value="1"/>
</dbReference>
<keyword evidence="5 8" id="KW-0479">Metal-binding</keyword>
<dbReference type="SUPFAM" id="SSF56655">
    <property type="entry name" value="Carbohydrate phosphatase"/>
    <property type="match status" value="1"/>
</dbReference>
<dbReference type="GO" id="GO:0006021">
    <property type="term" value="P:inositol biosynthetic process"/>
    <property type="evidence" value="ECO:0007669"/>
    <property type="project" value="UniProtKB-UniPathway"/>
</dbReference>
<dbReference type="PROSITE" id="PS00630">
    <property type="entry name" value="IMP_2"/>
    <property type="match status" value="1"/>
</dbReference>
<sequence length="262" mass="28996">MNHQLLDEAAQKLIRQAGERIKDSLHKQMTVTEKTSSSDLVTNIDIETEQFFVDQVSKQFPEHRLLGEEGSGDVITSFDGYVWIVDPIDGTTNFINQQRNFCITVGIYKDGIGELGYIYQVMTGEMISAIRGQGAFQNGVKLHPLTPVAFEDSLIGVNASWVAPNRHIDHERVARLIKRVRGTRSYGSAALEISYVVTGRLDAYFSMRLSAWDVAGGMVIANEVGALSGTLGGAPFDLLKKQPFVIANPALFEELIKDYLVK</sequence>
<dbReference type="PANTHER" id="PTHR20854:SF4">
    <property type="entry name" value="INOSITOL-1-MONOPHOSPHATASE-RELATED"/>
    <property type="match status" value="1"/>
</dbReference>
<dbReference type="InterPro" id="IPR020583">
    <property type="entry name" value="Inositol_monoP_metal-BS"/>
</dbReference>
<organism evidence="9 10">
    <name type="scientific">Tetzosporium hominis</name>
    <dbReference type="NCBI Taxonomy" id="2020506"/>
    <lineage>
        <taxon>Bacteria</taxon>
        <taxon>Bacillati</taxon>
        <taxon>Bacillota</taxon>
        <taxon>Bacilli</taxon>
        <taxon>Bacillales</taxon>
        <taxon>Caryophanaceae</taxon>
        <taxon>Tetzosporium</taxon>
    </lineage>
</organism>
<dbReference type="PANTHER" id="PTHR20854">
    <property type="entry name" value="INOSITOL MONOPHOSPHATASE"/>
    <property type="match status" value="1"/>
</dbReference>